<reference evidence="9" key="3">
    <citation type="submission" date="2024-05" db="EMBL/GenBank/DDBJ databases">
        <title>Yangia mangrovi SAOS 153D genome.</title>
        <authorList>
            <person name="Verma A."/>
            <person name="Pal Y."/>
            <person name="Sundharam S."/>
            <person name="Bisht B."/>
            <person name="Srinivasan K."/>
        </authorList>
    </citation>
    <scope>NUCLEOTIDE SEQUENCE</scope>
    <source>
        <strain evidence="9">SAOS 153D</strain>
    </source>
</reference>
<reference evidence="10" key="1">
    <citation type="submission" date="2017-09" db="EMBL/GenBank/DDBJ databases">
        <title>Yangia sp. SAOS 153D whole genome sequencing.</title>
        <authorList>
            <person name="Verma A."/>
            <person name="Krishnamurthi S."/>
        </authorList>
    </citation>
    <scope>NUCLEOTIDE SEQUENCE [LARGE SCALE GENOMIC DNA]</scope>
    <source>
        <strain evidence="10">SAOS 153D</strain>
    </source>
</reference>
<dbReference type="InterPro" id="IPR006037">
    <property type="entry name" value="RCK_C"/>
</dbReference>
<keyword evidence="3 7" id="KW-0812">Transmembrane</keyword>
<dbReference type="EMBL" id="NTHN01000018">
    <property type="protein sequence ID" value="PBD20897.1"/>
    <property type="molecule type" value="Genomic_DNA"/>
</dbReference>
<feature type="transmembrane region" description="Helical" evidence="7">
    <location>
        <begin position="180"/>
        <end position="201"/>
    </location>
</feature>
<feature type="transmembrane region" description="Helical" evidence="7">
    <location>
        <begin position="401"/>
        <end position="434"/>
    </location>
</feature>
<evidence type="ECO:0000256" key="1">
    <source>
        <dbReference type="ARBA" id="ARBA00004141"/>
    </source>
</evidence>
<dbReference type="Gene3D" id="3.30.70.1450">
    <property type="entry name" value="Regulator of K+ conductance, C-terminal domain"/>
    <property type="match status" value="1"/>
</dbReference>
<dbReference type="GO" id="GO:0006813">
    <property type="term" value="P:potassium ion transport"/>
    <property type="evidence" value="ECO:0007669"/>
    <property type="project" value="InterPro"/>
</dbReference>
<evidence type="ECO:0000256" key="2">
    <source>
        <dbReference type="ARBA" id="ARBA00022448"/>
    </source>
</evidence>
<evidence type="ECO:0000256" key="6">
    <source>
        <dbReference type="ARBA" id="ARBA00023136"/>
    </source>
</evidence>
<proteinExistence type="predicted"/>
<evidence type="ECO:0000256" key="7">
    <source>
        <dbReference type="SAM" id="Phobius"/>
    </source>
</evidence>
<keyword evidence="11" id="KW-1185">Reference proteome</keyword>
<dbReference type="InterPro" id="IPR004680">
    <property type="entry name" value="Cit_transptr-like_dom"/>
</dbReference>
<evidence type="ECO:0000259" key="8">
    <source>
        <dbReference type="PROSITE" id="PS51202"/>
    </source>
</evidence>
<comment type="subcellular location">
    <subcellularLocation>
        <location evidence="1">Membrane</location>
        <topology evidence="1">Multi-pass membrane protein</topology>
    </subcellularLocation>
</comment>
<evidence type="ECO:0000313" key="11">
    <source>
        <dbReference type="Proteomes" id="UP000217448"/>
    </source>
</evidence>
<accession>A0A2A3K1D3</accession>
<keyword evidence="2" id="KW-0813">Transport</keyword>
<keyword evidence="6 7" id="KW-0472">Membrane</keyword>
<dbReference type="GO" id="GO:0008324">
    <property type="term" value="F:monoatomic cation transmembrane transporter activity"/>
    <property type="evidence" value="ECO:0007669"/>
    <property type="project" value="InterPro"/>
</dbReference>
<dbReference type="PANTHER" id="PTHR43652">
    <property type="entry name" value="BASIC AMINO ACID ANTIPORTER YFCC-RELATED"/>
    <property type="match status" value="1"/>
</dbReference>
<sequence>MSPEQIFVLVLLAVVFLGFFKELYPPEVTALGASGALLATGIIETNDFLTVFSSSAPITIAMMFIISAALERTGVLAMLGEVLKRQARGSFLRAMLLMMIGTIAASAFMNNTPVVILLTPIMISIAGSVRVAPSKLLIPLSFSAIFGGTLTLVGTSTNILMSGVARDTGQPPISMFEMTLPGLIFAGVGMIYMVFAGRYLLPDRASLSSLLGQEGKRRFKARLLIPSASRYVGKILAELPFNTAQSRILDVIRGEQSLRRQLHSLVLQAGDRVVIKTGTGEILGLKEDGQIEFRDFADRGYEPVTAEQTILMEASVGPNSHLRGRALGDLRLRRKYGLYVMAVHRADRNISDRIDDLRLQFADTLLLEGPVEGMQRLMEDGGIVNLSAPSERAVRRSKAPIAIATILAVMGLAAFNVLPIAGLSVIGAVVVMLTRCVDPEEAFEAIDWRILFLIFGMLGLSMGMEQTGTARVIVEAVVGMVGGIGPLAILAAVYVLTSTLTEMISNNAVAVLIGPIVIGLAQQLGLDPRPFIMAVMFAASASFATPIGYQTNTFVYSAGGYKFRDFLKVGLPLNLIFAALAILIIPIFFPF</sequence>
<dbReference type="RefSeq" id="WP_095880674.1">
    <property type="nucleotide sequence ID" value="NZ_NTHN02000071.1"/>
</dbReference>
<dbReference type="PROSITE" id="PS51202">
    <property type="entry name" value="RCK_C"/>
    <property type="match status" value="2"/>
</dbReference>
<dbReference type="EMBL" id="NTHN02000071">
    <property type="protein sequence ID" value="MCT4373142.1"/>
    <property type="molecule type" value="Genomic_DNA"/>
</dbReference>
<feature type="transmembrane region" description="Helical" evidence="7">
    <location>
        <begin position="531"/>
        <end position="549"/>
    </location>
</feature>
<evidence type="ECO:0000256" key="5">
    <source>
        <dbReference type="ARBA" id="ARBA00022989"/>
    </source>
</evidence>
<feature type="transmembrane region" description="Helical" evidence="7">
    <location>
        <begin position="48"/>
        <end position="70"/>
    </location>
</feature>
<gene>
    <name evidence="10" type="ORF">CLG85_01595</name>
    <name evidence="9" type="ORF">CLG85_023745</name>
</gene>
<feature type="domain" description="RCK C-terminal" evidence="8">
    <location>
        <begin position="299"/>
        <end position="383"/>
    </location>
</feature>
<feature type="transmembrane region" description="Helical" evidence="7">
    <location>
        <begin position="476"/>
        <end position="497"/>
    </location>
</feature>
<protein>
    <submittedName>
        <fullName evidence="9">SLC13 family permease</fullName>
    </submittedName>
    <submittedName>
        <fullName evidence="10">dATP pyrophosphohydrolase</fullName>
    </submittedName>
</protein>
<keyword evidence="5 7" id="KW-1133">Transmembrane helix</keyword>
<dbReference type="GO" id="GO:0005886">
    <property type="term" value="C:plasma membrane"/>
    <property type="evidence" value="ECO:0007669"/>
    <property type="project" value="TreeGrafter"/>
</dbReference>
<evidence type="ECO:0000313" key="9">
    <source>
        <dbReference type="EMBL" id="MCT4373142.1"/>
    </source>
</evidence>
<feature type="transmembrane region" description="Helical" evidence="7">
    <location>
        <begin position="114"/>
        <end position="133"/>
    </location>
</feature>
<dbReference type="SUPFAM" id="SSF116726">
    <property type="entry name" value="TrkA C-terminal domain-like"/>
    <property type="match status" value="2"/>
</dbReference>
<evidence type="ECO:0000313" key="10">
    <source>
        <dbReference type="EMBL" id="PBD20897.1"/>
    </source>
</evidence>
<dbReference type="Pfam" id="PF02080">
    <property type="entry name" value="TrkA_C"/>
    <property type="match status" value="2"/>
</dbReference>
<reference evidence="11" key="2">
    <citation type="submission" date="2023-07" db="EMBL/GenBank/DDBJ databases">
        <title>Yangia mangrovi SAOS 153D genome.</title>
        <authorList>
            <person name="Verma A."/>
            <person name="Pal Y."/>
            <person name="Sundharam S."/>
            <person name="Bisht B."/>
            <person name="Srinivasan K."/>
        </authorList>
    </citation>
    <scope>NUCLEOTIDE SEQUENCE [LARGE SCALE GENOMIC DNA]</scope>
    <source>
        <strain evidence="11">SAOS 153D</strain>
    </source>
</reference>
<feature type="transmembrane region" description="Helical" evidence="7">
    <location>
        <begin position="140"/>
        <end position="160"/>
    </location>
</feature>
<feature type="domain" description="RCK C-terminal" evidence="8">
    <location>
        <begin position="208"/>
        <end position="291"/>
    </location>
</feature>
<feature type="transmembrane region" description="Helical" evidence="7">
    <location>
        <begin position="569"/>
        <end position="589"/>
    </location>
</feature>
<dbReference type="OrthoDB" id="9809303at2"/>
<dbReference type="Proteomes" id="UP000217448">
    <property type="component" value="Unassembled WGS sequence"/>
</dbReference>
<dbReference type="AlphaFoldDB" id="A0A2A3K1D3"/>
<dbReference type="PANTHER" id="PTHR43652:SF2">
    <property type="entry name" value="BASIC AMINO ACID ANTIPORTER YFCC-RELATED"/>
    <property type="match status" value="1"/>
</dbReference>
<name>A0A2A3K1D3_9RHOB</name>
<feature type="transmembrane region" description="Helical" evidence="7">
    <location>
        <begin position="91"/>
        <end position="108"/>
    </location>
</feature>
<evidence type="ECO:0000256" key="3">
    <source>
        <dbReference type="ARBA" id="ARBA00022692"/>
    </source>
</evidence>
<evidence type="ECO:0000256" key="4">
    <source>
        <dbReference type="ARBA" id="ARBA00022737"/>
    </source>
</evidence>
<comment type="caution">
    <text evidence="10">The sequence shown here is derived from an EMBL/GenBank/DDBJ whole genome shotgun (WGS) entry which is preliminary data.</text>
</comment>
<dbReference type="InterPro" id="IPR051679">
    <property type="entry name" value="DASS-Related_Transporters"/>
</dbReference>
<dbReference type="InterPro" id="IPR036721">
    <property type="entry name" value="RCK_C_sf"/>
</dbReference>
<keyword evidence="4" id="KW-0677">Repeat</keyword>
<dbReference type="Pfam" id="PF03600">
    <property type="entry name" value="CitMHS"/>
    <property type="match status" value="1"/>
</dbReference>
<feature type="transmembrane region" description="Helical" evidence="7">
    <location>
        <begin position="503"/>
        <end position="524"/>
    </location>
</feature>
<organism evidence="10">
    <name type="scientific">Alloyangia mangrovi</name>
    <dbReference type="NCBI Taxonomy" id="1779329"/>
    <lineage>
        <taxon>Bacteria</taxon>
        <taxon>Pseudomonadati</taxon>
        <taxon>Pseudomonadota</taxon>
        <taxon>Alphaproteobacteria</taxon>
        <taxon>Rhodobacterales</taxon>
        <taxon>Roseobacteraceae</taxon>
        <taxon>Alloyangia</taxon>
    </lineage>
</organism>